<keyword evidence="6" id="KW-1185">Reference proteome</keyword>
<dbReference type="SUPFAM" id="SSF56235">
    <property type="entry name" value="N-terminal nucleophile aminohydrolases (Ntn hydrolases)"/>
    <property type="match status" value="2"/>
</dbReference>
<dbReference type="HOGENOM" id="CLU_014813_4_3_1"/>
<comment type="pathway">
    <text evidence="3">Sulfur metabolism; glutathione metabolism.</text>
</comment>
<keyword evidence="3" id="KW-0808">Transferase</keyword>
<dbReference type="InterPro" id="IPR029055">
    <property type="entry name" value="Ntn_hydrolases_N"/>
</dbReference>
<organism evidence="5 6">
    <name type="scientific">Oryza rufipogon</name>
    <name type="common">Brownbeard rice</name>
    <name type="synonym">Asian wild rice</name>
    <dbReference type="NCBI Taxonomy" id="4529"/>
    <lineage>
        <taxon>Eukaryota</taxon>
        <taxon>Viridiplantae</taxon>
        <taxon>Streptophyta</taxon>
        <taxon>Embryophyta</taxon>
        <taxon>Tracheophyta</taxon>
        <taxon>Spermatophyta</taxon>
        <taxon>Magnoliopsida</taxon>
        <taxon>Liliopsida</taxon>
        <taxon>Poales</taxon>
        <taxon>Poaceae</taxon>
        <taxon>BOP clade</taxon>
        <taxon>Oryzoideae</taxon>
        <taxon>Oryzeae</taxon>
        <taxon>Oryzinae</taxon>
        <taxon>Oryza</taxon>
    </lineage>
</organism>
<dbReference type="Gene3D" id="1.10.246.130">
    <property type="match status" value="1"/>
</dbReference>
<proteinExistence type="predicted"/>
<keyword evidence="4" id="KW-0812">Transmembrane</keyword>
<reference evidence="5" key="2">
    <citation type="submission" date="2015-06" db="UniProtKB">
        <authorList>
            <consortium name="EnsemblPlants"/>
        </authorList>
    </citation>
    <scope>IDENTIFICATION</scope>
</reference>
<feature type="transmembrane region" description="Helical" evidence="4">
    <location>
        <begin position="148"/>
        <end position="169"/>
    </location>
</feature>
<comment type="catalytic activity">
    <reaction evidence="3">
        <text>glutathione + H2O = L-cysteinylglycine + L-glutamate</text>
        <dbReference type="Rhea" id="RHEA:28807"/>
        <dbReference type="ChEBI" id="CHEBI:15377"/>
        <dbReference type="ChEBI" id="CHEBI:29985"/>
        <dbReference type="ChEBI" id="CHEBI:57925"/>
        <dbReference type="ChEBI" id="CHEBI:61694"/>
        <dbReference type="EC" id="3.4.19.13"/>
    </reaction>
</comment>
<keyword evidence="3" id="KW-0012">Acyltransferase</keyword>
<keyword evidence="4" id="KW-0472">Membrane</keyword>
<dbReference type="GO" id="GO:0036374">
    <property type="term" value="F:glutathione hydrolase activity"/>
    <property type="evidence" value="ECO:0007669"/>
    <property type="project" value="UniProtKB-UniRule"/>
</dbReference>
<dbReference type="Gene3D" id="3.60.20.40">
    <property type="match status" value="3"/>
</dbReference>
<feature type="active site" description="Nucleophile" evidence="1">
    <location>
        <position position="487"/>
    </location>
</feature>
<evidence type="ECO:0000313" key="6">
    <source>
        <dbReference type="Proteomes" id="UP000008022"/>
    </source>
</evidence>
<dbReference type="EC" id="3.4.19.13" evidence="3"/>
<dbReference type="MEROPS" id="T03.A01"/>
<evidence type="ECO:0000256" key="3">
    <source>
        <dbReference type="RuleBase" id="RU368068"/>
    </source>
</evidence>
<evidence type="ECO:0000256" key="4">
    <source>
        <dbReference type="SAM" id="Phobius"/>
    </source>
</evidence>
<dbReference type="FunFam" id="1.10.246.130:FF:000001">
    <property type="entry name" value="Gamma-glutamyltransferase 5 isoform 1"/>
    <property type="match status" value="1"/>
</dbReference>
<keyword evidence="4" id="KW-1133">Transmembrane helix</keyword>
<dbReference type="GO" id="GO:0005886">
    <property type="term" value="C:plasma membrane"/>
    <property type="evidence" value="ECO:0007669"/>
    <property type="project" value="TreeGrafter"/>
</dbReference>
<dbReference type="PANTHER" id="PTHR11686:SF9">
    <property type="entry name" value="RE13973P"/>
    <property type="match status" value="1"/>
</dbReference>
<dbReference type="STRING" id="4529.A0A0E0MRE5"/>
<dbReference type="InterPro" id="IPR043137">
    <property type="entry name" value="GGT_ssub_C"/>
</dbReference>
<dbReference type="InterPro" id="IPR043138">
    <property type="entry name" value="GGT_lsub"/>
</dbReference>
<dbReference type="PANTHER" id="PTHR11686">
    <property type="entry name" value="GAMMA GLUTAMYL TRANSPEPTIDASE"/>
    <property type="match status" value="1"/>
</dbReference>
<feature type="binding site" evidence="2">
    <location>
        <begin position="505"/>
        <end position="507"/>
    </location>
    <ligand>
        <name>L-glutamate</name>
        <dbReference type="ChEBI" id="CHEBI:29985"/>
    </ligand>
</feature>
<dbReference type="Gramene" id="ORUFI01G03420.1">
    <property type="protein sequence ID" value="ORUFI01G03420.1"/>
    <property type="gene ID" value="ORUFI01G03420"/>
</dbReference>
<dbReference type="EC" id="2.3.2.2" evidence="3"/>
<dbReference type="AlphaFoldDB" id="A0A0E0MRE5"/>
<keyword evidence="3" id="KW-0378">Hydrolase</keyword>
<dbReference type="Pfam" id="PF01019">
    <property type="entry name" value="G_glu_transpept"/>
    <property type="match status" value="2"/>
</dbReference>
<dbReference type="eggNOG" id="KOG2410">
    <property type="taxonomic scope" value="Eukaryota"/>
</dbReference>
<comment type="catalytic activity">
    <reaction evidence="3">
        <text>an N-terminal (5-L-glutamyl)-[peptide] + an alpha-amino acid = 5-L-glutamyl amino acid + an N-terminal L-alpha-aminoacyl-[peptide]</text>
        <dbReference type="Rhea" id="RHEA:23904"/>
        <dbReference type="Rhea" id="RHEA-COMP:9780"/>
        <dbReference type="Rhea" id="RHEA-COMP:9795"/>
        <dbReference type="ChEBI" id="CHEBI:77644"/>
        <dbReference type="ChEBI" id="CHEBI:78597"/>
        <dbReference type="ChEBI" id="CHEBI:78599"/>
        <dbReference type="ChEBI" id="CHEBI:78608"/>
        <dbReference type="EC" id="2.3.2.2"/>
    </reaction>
</comment>
<evidence type="ECO:0000256" key="1">
    <source>
        <dbReference type="PIRSR" id="PIRSR600101-1"/>
    </source>
</evidence>
<dbReference type="GO" id="GO:0006751">
    <property type="term" value="P:glutathione catabolic process"/>
    <property type="evidence" value="ECO:0007669"/>
    <property type="project" value="UniProtKB-UniRule"/>
</dbReference>
<protein>
    <recommendedName>
        <fullName evidence="3">Glutathione hydrolase</fullName>
        <ecNumber evidence="3">2.3.2.2</ecNumber>
        <ecNumber evidence="3">3.4.19.13</ecNumber>
    </recommendedName>
    <alternativeName>
        <fullName evidence="3">Gamma-glutamyltransferase</fullName>
    </alternativeName>
    <alternativeName>
        <fullName evidence="3">Gamma-glutamyltranspeptidase</fullName>
    </alternativeName>
</protein>
<evidence type="ECO:0000313" key="5">
    <source>
        <dbReference type="EnsemblPlants" id="ORUFI01G03420.1"/>
    </source>
</evidence>
<dbReference type="GO" id="GO:0103068">
    <property type="term" value="F:leukotriene C4 gamma-glutamyl transferase activity"/>
    <property type="evidence" value="ECO:0007669"/>
    <property type="project" value="UniProtKB-EC"/>
</dbReference>
<name>A0A0E0MRE5_ORYRU</name>
<comment type="catalytic activity">
    <reaction evidence="3">
        <text>an S-substituted glutathione + H2O = an S-substituted L-cysteinylglycine + L-glutamate</text>
        <dbReference type="Rhea" id="RHEA:59468"/>
        <dbReference type="ChEBI" id="CHEBI:15377"/>
        <dbReference type="ChEBI" id="CHEBI:29985"/>
        <dbReference type="ChEBI" id="CHEBI:90779"/>
        <dbReference type="ChEBI" id="CHEBI:143103"/>
        <dbReference type="EC" id="3.4.19.13"/>
    </reaction>
</comment>
<dbReference type="InterPro" id="IPR000101">
    <property type="entry name" value="GGT_peptidase"/>
</dbReference>
<dbReference type="Proteomes" id="UP000008022">
    <property type="component" value="Unassembled WGS sequence"/>
</dbReference>
<reference evidence="6" key="1">
    <citation type="submission" date="2013-06" db="EMBL/GenBank/DDBJ databases">
        <authorList>
            <person name="Zhao Q."/>
        </authorList>
    </citation>
    <scope>NUCLEOTIDE SEQUENCE</scope>
    <source>
        <strain evidence="6">cv. W1943</strain>
    </source>
</reference>
<dbReference type="UniPathway" id="UPA00204"/>
<dbReference type="PRINTS" id="PR01210">
    <property type="entry name" value="GGTRANSPTASE"/>
</dbReference>
<dbReference type="EnsemblPlants" id="ORUFI01G03420.1">
    <property type="protein sequence ID" value="ORUFI01G03420.1"/>
    <property type="gene ID" value="ORUFI01G03420"/>
</dbReference>
<sequence>MLTTAVLSVQNGQLAGVVGGSGGTNIIATAAQVFVNHFIVGMHPLAAVQHPRLVPNVVVYENETVVGGEVIELSGEAREFLRRRGHRLRSTGSGAVCQFIVQDLLAPVGSAADRRQHGGGNVFHGMLTAVSDPRKGGRPAGIRRRRPCTALAIAAAALLALAACVVLHLSSGGDDRSRVVSGGGGGVRLSPHEVEAGVGAVATDDGRCSEVGAAALRAGGHAVDAADMYAGNPTSKYKGALAMGIPGELAGLHAAWSRYGRLPWKDLFAPAIKLARDGFTVVPYLEIALKKTERDVLADPGLRAVLAPEGRILAAGEVCRNPALADTLEAIASGGVEAFYGGAVGERFVADVRRAGGIAKVDDLRAYKVEVSDAMRSDAMGYTFLGMPPPSSGGVGVALILNILSGYKSLEFLKGFLGLHRFIEAFKHMLAIRMDLGDPDYVNITGNVSEMLSPAFADKLRQRIVDNTTFPPSYYFPKWSQLDDHGTSHLCVVDGDRNAVAMTTTENHLFGAHLLSPSTGIVDGQLAGVVGGSGGPFIIATVVQLVPNEVVYENVTVVDGEVFELSGEAREFLRRRGHRLTSTDSGAVCQFIVQDLLTPVAAAGDENVFHGMLTAVSDPRKDGRPAGM</sequence>
<accession>A0A0E0MRE5</accession>
<comment type="function">
    <text evidence="3">Cleaves the gamma-glutamyl peptide bond of glutathione and glutathione conjugates.</text>
</comment>
<evidence type="ECO:0000256" key="2">
    <source>
        <dbReference type="PIRSR" id="PIRSR600101-2"/>
    </source>
</evidence>